<evidence type="ECO:0000256" key="2">
    <source>
        <dbReference type="ARBA" id="ARBA00010701"/>
    </source>
</evidence>
<accession>A0A9P0D5K4</accession>
<feature type="chain" id="PRO_5040294600" description="Lipase domain-containing protein" evidence="6">
    <location>
        <begin position="21"/>
        <end position="557"/>
    </location>
</feature>
<dbReference type="GO" id="GO:0005615">
    <property type="term" value="C:extracellular space"/>
    <property type="evidence" value="ECO:0007669"/>
    <property type="project" value="TreeGrafter"/>
</dbReference>
<evidence type="ECO:0000313" key="8">
    <source>
        <dbReference type="EMBL" id="CAH1112771.1"/>
    </source>
</evidence>
<feature type="domain" description="Lipase" evidence="7">
    <location>
        <begin position="62"/>
        <end position="411"/>
    </location>
</feature>
<dbReference type="PANTHER" id="PTHR11610">
    <property type="entry name" value="LIPASE"/>
    <property type="match status" value="1"/>
</dbReference>
<dbReference type="AlphaFoldDB" id="A0A9P0D5K4"/>
<comment type="similarity">
    <text evidence="2 4">Belongs to the AB hydrolase superfamily. Lipase family.</text>
</comment>
<dbReference type="InterPro" id="IPR000734">
    <property type="entry name" value="TAG_lipase"/>
</dbReference>
<keyword evidence="3" id="KW-0964">Secreted</keyword>
<dbReference type="Gene3D" id="3.40.50.1820">
    <property type="entry name" value="alpha/beta hydrolase"/>
    <property type="match status" value="1"/>
</dbReference>
<evidence type="ECO:0000259" key="7">
    <source>
        <dbReference type="Pfam" id="PF00151"/>
    </source>
</evidence>
<dbReference type="SUPFAM" id="SSF53474">
    <property type="entry name" value="alpha/beta-Hydrolases"/>
    <property type="match status" value="1"/>
</dbReference>
<dbReference type="Pfam" id="PF00151">
    <property type="entry name" value="Lipase"/>
    <property type="match status" value="1"/>
</dbReference>
<proteinExistence type="inferred from homology"/>
<dbReference type="InterPro" id="IPR029058">
    <property type="entry name" value="AB_hydrolase_fold"/>
</dbReference>
<dbReference type="CDD" id="cd00707">
    <property type="entry name" value="Pancreat_lipase_like"/>
    <property type="match status" value="1"/>
</dbReference>
<keyword evidence="5" id="KW-0175">Coiled coil</keyword>
<dbReference type="OrthoDB" id="270009at2759"/>
<sequence length="557" mass="63054">MMLVQSVVIVCLLTTVVCRGQIWQQQRLSRRQQARLQLKTALNLKERIKERINQYRERNTQSICYDEVGCFNLPHKNSPLQKIPEDPQVLNTKFYLFTRETDFSKPQVLYYEDKGRSINGSSFDPSKPLKIIVHGYTSKWNEKGSMIITNAYLKLYDCNVILMDWHIGARGPNYPVAAANTELVGRQLGILLTNMVRNGLDARKIHLIGFSLGAHVCGTASESLKNKGHLLGRITGLDPASPLFRNNYLREKYKKLDRSDAKLVDVVHTDSSPFVTDGFGLYEPIGHVDFFPNGGQDQPGCNDVKDSIVVSHFERGLSKELVCSHVRAFLLFRESLQSLLEKRNTNKDSCEFIAYNCPGDMSAFEEGSCFPQIKNDTLSLDPSYRSDIGRIGEDVKGEGVMFLSTKSESQFCGTQMQAVVELSNKSGPLKGILQIQISNKNQPGFKPQTFHLNCEFKTTDSSSKTIYGLGVTDYKNINESMVEMQARFNYLDTGYNAYNQSISNYEPVIYFNKAIVRDMYGNSWEYCKQNTRMADPNRQIYGLLSVTMTKNGCNTIN</sequence>
<protein>
    <recommendedName>
        <fullName evidence="7">Lipase domain-containing protein</fullName>
    </recommendedName>
</protein>
<dbReference type="EMBL" id="OV651818">
    <property type="protein sequence ID" value="CAH1112771.1"/>
    <property type="molecule type" value="Genomic_DNA"/>
</dbReference>
<evidence type="ECO:0000256" key="4">
    <source>
        <dbReference type="RuleBase" id="RU004262"/>
    </source>
</evidence>
<dbReference type="InterPro" id="IPR033906">
    <property type="entry name" value="Lipase_N"/>
</dbReference>
<dbReference type="GO" id="GO:0016298">
    <property type="term" value="F:lipase activity"/>
    <property type="evidence" value="ECO:0007669"/>
    <property type="project" value="InterPro"/>
</dbReference>
<comment type="subcellular location">
    <subcellularLocation>
        <location evidence="1">Secreted</location>
    </subcellularLocation>
</comment>
<dbReference type="PRINTS" id="PR00821">
    <property type="entry name" value="TAGLIPASE"/>
</dbReference>
<reference evidence="8" key="1">
    <citation type="submission" date="2022-01" db="EMBL/GenBank/DDBJ databases">
        <authorList>
            <person name="King R."/>
        </authorList>
    </citation>
    <scope>NUCLEOTIDE SEQUENCE</scope>
</reference>
<dbReference type="PANTHER" id="PTHR11610:SF173">
    <property type="entry name" value="LIPASE DOMAIN-CONTAINING PROTEIN-RELATED"/>
    <property type="match status" value="1"/>
</dbReference>
<name>A0A9P0D5K4_9CUCU</name>
<keyword evidence="6" id="KW-0732">Signal</keyword>
<dbReference type="GO" id="GO:0016042">
    <property type="term" value="P:lipid catabolic process"/>
    <property type="evidence" value="ECO:0007669"/>
    <property type="project" value="TreeGrafter"/>
</dbReference>
<dbReference type="Proteomes" id="UP001153636">
    <property type="component" value="Chromosome 6"/>
</dbReference>
<organism evidence="8 9">
    <name type="scientific">Psylliodes chrysocephalus</name>
    <dbReference type="NCBI Taxonomy" id="3402493"/>
    <lineage>
        <taxon>Eukaryota</taxon>
        <taxon>Metazoa</taxon>
        <taxon>Ecdysozoa</taxon>
        <taxon>Arthropoda</taxon>
        <taxon>Hexapoda</taxon>
        <taxon>Insecta</taxon>
        <taxon>Pterygota</taxon>
        <taxon>Neoptera</taxon>
        <taxon>Endopterygota</taxon>
        <taxon>Coleoptera</taxon>
        <taxon>Polyphaga</taxon>
        <taxon>Cucujiformia</taxon>
        <taxon>Chrysomeloidea</taxon>
        <taxon>Chrysomelidae</taxon>
        <taxon>Galerucinae</taxon>
        <taxon>Alticini</taxon>
        <taxon>Psylliodes</taxon>
    </lineage>
</organism>
<evidence type="ECO:0000256" key="3">
    <source>
        <dbReference type="ARBA" id="ARBA00022525"/>
    </source>
</evidence>
<feature type="coiled-coil region" evidence="5">
    <location>
        <begin position="31"/>
        <end position="58"/>
    </location>
</feature>
<feature type="signal peptide" evidence="6">
    <location>
        <begin position="1"/>
        <end position="20"/>
    </location>
</feature>
<evidence type="ECO:0000313" key="9">
    <source>
        <dbReference type="Proteomes" id="UP001153636"/>
    </source>
</evidence>
<gene>
    <name evidence="8" type="ORF">PSYICH_LOCUS12877</name>
</gene>
<keyword evidence="9" id="KW-1185">Reference proteome</keyword>
<dbReference type="InterPro" id="IPR013818">
    <property type="entry name" value="Lipase"/>
</dbReference>
<evidence type="ECO:0000256" key="1">
    <source>
        <dbReference type="ARBA" id="ARBA00004613"/>
    </source>
</evidence>
<evidence type="ECO:0000256" key="6">
    <source>
        <dbReference type="SAM" id="SignalP"/>
    </source>
</evidence>
<evidence type="ECO:0000256" key="5">
    <source>
        <dbReference type="SAM" id="Coils"/>
    </source>
</evidence>